<dbReference type="Pfam" id="PF13524">
    <property type="entry name" value="Glyco_trans_1_2"/>
    <property type="match status" value="1"/>
</dbReference>
<dbReference type="Gene3D" id="3.40.50.2000">
    <property type="entry name" value="Glycogen Phosphorylase B"/>
    <property type="match status" value="2"/>
</dbReference>
<dbReference type="Proteomes" id="UP000094342">
    <property type="component" value="Unassembled WGS sequence"/>
</dbReference>
<dbReference type="RefSeq" id="WP_069457537.1">
    <property type="nucleotide sequence ID" value="NZ_LYBW01000047.1"/>
</dbReference>
<dbReference type="GO" id="GO:0016740">
    <property type="term" value="F:transferase activity"/>
    <property type="evidence" value="ECO:0007669"/>
    <property type="project" value="UniProtKB-KW"/>
</dbReference>
<feature type="domain" description="Spore protein YkvP/CgeB glycosyl transferase-like" evidence="1">
    <location>
        <begin position="204"/>
        <end position="354"/>
    </location>
</feature>
<sequence>MRFLFYTHSLISDWNHGNAHFLRGVIRELLRRRHEATALEPGDSWSRRNLIDDQGVGPIMAFLKNFPELRTAIYEDDFDHEAAVSTADVVVVHEWTDPKIVKQLGRIRREGGRFTLVFHDTHHRAVTAKADIARLDLSNYDLVLAFGEALRERYLRSGWGRHVYTWHEAADTALFQPLPGVDKRGDLVWIGNWGDEERSAEIVSLFVEPARELQLKATVRGVRYPEAALGKLREAGIAFGGWIANAAVPRAFGEHRATVHIPRRPYVGALPGIPTIRVFEALACGIPLVSAPWDDVEGLFRSGKDFVFARGSEEMKRLLRQVLHEPDFAREMAASGLATIHARHTCAHRVDELLRIVAPYRPGKAAAHTAREEATL</sequence>
<protein>
    <submittedName>
        <fullName evidence="2">Glycosyltransferase</fullName>
    </submittedName>
</protein>
<dbReference type="STRING" id="1752398.A8M32_06160"/>
<dbReference type="AlphaFoldDB" id="A0A1E3VF99"/>
<evidence type="ECO:0000313" key="3">
    <source>
        <dbReference type="Proteomes" id="UP000094342"/>
    </source>
</evidence>
<keyword evidence="3" id="KW-1185">Reference proteome</keyword>
<organism evidence="2 3">
    <name type="scientific">Sinorhizobium alkalisoli</name>
    <dbReference type="NCBI Taxonomy" id="1752398"/>
    <lineage>
        <taxon>Bacteria</taxon>
        <taxon>Pseudomonadati</taxon>
        <taxon>Pseudomonadota</taxon>
        <taxon>Alphaproteobacteria</taxon>
        <taxon>Hyphomicrobiales</taxon>
        <taxon>Rhizobiaceae</taxon>
        <taxon>Sinorhizobium/Ensifer group</taxon>
        <taxon>Sinorhizobium</taxon>
    </lineage>
</organism>
<keyword evidence="2" id="KW-0808">Transferase</keyword>
<comment type="caution">
    <text evidence="2">The sequence shown here is derived from an EMBL/GenBank/DDBJ whole genome shotgun (WGS) entry which is preliminary data.</text>
</comment>
<gene>
    <name evidence="2" type="ORF">A8M32_06160</name>
</gene>
<evidence type="ECO:0000259" key="1">
    <source>
        <dbReference type="Pfam" id="PF13524"/>
    </source>
</evidence>
<evidence type="ECO:0000313" key="2">
    <source>
        <dbReference type="EMBL" id="ODR92225.1"/>
    </source>
</evidence>
<proteinExistence type="predicted"/>
<dbReference type="InterPro" id="IPR055259">
    <property type="entry name" value="YkvP/CgeB_Glyco_trans-like"/>
</dbReference>
<dbReference type="OrthoDB" id="9813806at2"/>
<name>A0A1E3VF99_9HYPH</name>
<reference evidence="3" key="1">
    <citation type="submission" date="2016-05" db="EMBL/GenBank/DDBJ databases">
        <authorList>
            <person name="Li Y."/>
        </authorList>
    </citation>
    <scope>NUCLEOTIDE SEQUENCE [LARGE SCALE GENOMIC DNA]</scope>
    <source>
        <strain evidence="3">YIC4027</strain>
    </source>
</reference>
<dbReference type="EMBL" id="LYBW01000047">
    <property type="protein sequence ID" value="ODR92225.1"/>
    <property type="molecule type" value="Genomic_DNA"/>
</dbReference>
<dbReference type="SUPFAM" id="SSF53756">
    <property type="entry name" value="UDP-Glycosyltransferase/glycogen phosphorylase"/>
    <property type="match status" value="1"/>
</dbReference>
<accession>A0A1E3VF99</accession>